<dbReference type="OrthoDB" id="4235365at2"/>
<comment type="caution">
    <text evidence="1">The sequence shown here is derived from an EMBL/GenBank/DDBJ whole genome shotgun (WGS) entry which is preliminary data.</text>
</comment>
<gene>
    <name evidence="1" type="ORF">J116_020850</name>
</gene>
<accession>A0A1D3DW22</accession>
<evidence type="ECO:0000313" key="2">
    <source>
        <dbReference type="Proteomes" id="UP000095329"/>
    </source>
</evidence>
<dbReference type="AlphaFoldDB" id="A0A1D3DW22"/>
<dbReference type="EMBL" id="ASHX02000001">
    <property type="protein sequence ID" value="OEJ96531.1"/>
    <property type="molecule type" value="Genomic_DNA"/>
</dbReference>
<dbReference type="Proteomes" id="UP000095329">
    <property type="component" value="Unassembled WGS sequence"/>
</dbReference>
<sequence>MSAWPRISCPVCRRSVAVNPDTRKVVDHKHPRPRARALDLVLCHGSERVVELGGVMFLPFDGGEDAEGEDSVLF</sequence>
<evidence type="ECO:0000313" key="1">
    <source>
        <dbReference type="EMBL" id="OEJ96531.1"/>
    </source>
</evidence>
<protein>
    <submittedName>
        <fullName evidence="1">Uncharacterized protein</fullName>
    </submittedName>
</protein>
<name>A0A1D3DW22_9ACTN</name>
<dbReference type="RefSeq" id="WP_028964338.1">
    <property type="nucleotide sequence ID" value="NZ_ASHX02000001.1"/>
</dbReference>
<organism evidence="1 2">
    <name type="scientific">Streptomyces thermolilacinus SPC6</name>
    <dbReference type="NCBI Taxonomy" id="1306406"/>
    <lineage>
        <taxon>Bacteria</taxon>
        <taxon>Bacillati</taxon>
        <taxon>Actinomycetota</taxon>
        <taxon>Actinomycetes</taxon>
        <taxon>Kitasatosporales</taxon>
        <taxon>Streptomycetaceae</taxon>
        <taxon>Streptomyces</taxon>
    </lineage>
</organism>
<keyword evidence="2" id="KW-1185">Reference proteome</keyword>
<reference evidence="1 2" key="1">
    <citation type="journal article" date="2013" name="Genome Announc.">
        <title>Genome Sequence of Streptomyces violaceusniger Strain SPC6, a Halotolerant Streptomycete That Exhibits Rapid Growth and Development.</title>
        <authorList>
            <person name="Chen X."/>
            <person name="Zhang B."/>
            <person name="Zhang W."/>
            <person name="Wu X."/>
            <person name="Zhang M."/>
            <person name="Chen T."/>
            <person name="Liu G."/>
            <person name="Dyson P."/>
        </authorList>
    </citation>
    <scope>NUCLEOTIDE SEQUENCE [LARGE SCALE GENOMIC DNA]</scope>
    <source>
        <strain evidence="1 2">SPC6</strain>
    </source>
</reference>
<proteinExistence type="predicted"/>